<sequence length="195" mass="22073">MASRGQTETSKLKINIEEQLNRLLSQLQDLEELKEEISEEEYNESKKDTLEQMKEFEQSLKKMMSGDMTLVSELGSVQLAIQAAVSNAFKTPEVIKLFAKKDQSSLRNKLANVQRDAKLGKISKDNYIDLSVEILVALKKLNFVLSPDEEHFLEQNKSRLMSDFEQTSQTNIGQDTKENILSTAANQIKSAATKK</sequence>
<dbReference type="EMBL" id="LODT01000015">
    <property type="protein sequence ID" value="KYR00391.1"/>
    <property type="molecule type" value="Genomic_DNA"/>
</dbReference>
<dbReference type="Pfam" id="PF06384">
    <property type="entry name" value="ICAT"/>
    <property type="match status" value="1"/>
</dbReference>
<comment type="similarity">
    <text evidence="1">Belongs to the CTNNBIP1 family.</text>
</comment>
<dbReference type="FunCoup" id="A0A152A2V3">
    <property type="interactions" value="6"/>
</dbReference>
<dbReference type="PANTHER" id="PTHR16505">
    <property type="entry name" value="PROTEIN LZIC"/>
    <property type="match status" value="1"/>
</dbReference>
<organism evidence="4 5">
    <name type="scientific">Tieghemostelium lacteum</name>
    <name type="common">Slime mold</name>
    <name type="synonym">Dictyostelium lacteum</name>
    <dbReference type="NCBI Taxonomy" id="361077"/>
    <lineage>
        <taxon>Eukaryota</taxon>
        <taxon>Amoebozoa</taxon>
        <taxon>Evosea</taxon>
        <taxon>Eumycetozoa</taxon>
        <taxon>Dictyostelia</taxon>
        <taxon>Dictyosteliales</taxon>
        <taxon>Raperosteliaceae</taxon>
        <taxon>Tieghemostelium</taxon>
    </lineage>
</organism>
<gene>
    <name evidence="4" type="ORF">DLAC_03139</name>
</gene>
<dbReference type="InterPro" id="IPR009428">
    <property type="entry name" value="ICAT_dom"/>
</dbReference>
<comment type="caution">
    <text evidence="4">The sequence shown here is derived from an EMBL/GenBank/DDBJ whole genome shotgun (WGS) entry which is preliminary data.</text>
</comment>
<dbReference type="OMA" id="TKMMAGN"/>
<dbReference type="InterPro" id="IPR040065">
    <property type="entry name" value="LZIC"/>
</dbReference>
<dbReference type="PANTHER" id="PTHR16505:SF8">
    <property type="entry name" value="PROTEIN LZIC"/>
    <property type="match status" value="1"/>
</dbReference>
<dbReference type="InParanoid" id="A0A152A2V3"/>
<evidence type="ECO:0000256" key="2">
    <source>
        <dbReference type="SAM" id="Coils"/>
    </source>
</evidence>
<dbReference type="SUPFAM" id="SSF81730">
    <property type="entry name" value="beta-catenin-interacting protein ICAT"/>
    <property type="match status" value="1"/>
</dbReference>
<dbReference type="Gene3D" id="1.10.10.490">
    <property type="entry name" value="Beta-catenin-interacting ICAT"/>
    <property type="match status" value="1"/>
</dbReference>
<dbReference type="GO" id="GO:0008013">
    <property type="term" value="F:beta-catenin binding"/>
    <property type="evidence" value="ECO:0007669"/>
    <property type="project" value="InterPro"/>
</dbReference>
<dbReference type="Proteomes" id="UP000076078">
    <property type="component" value="Unassembled WGS sequence"/>
</dbReference>
<feature type="coiled-coil region" evidence="2">
    <location>
        <begin position="13"/>
        <end position="59"/>
    </location>
</feature>
<dbReference type="AlphaFoldDB" id="A0A152A2V3"/>
<keyword evidence="2" id="KW-0175">Coiled coil</keyword>
<accession>A0A152A2V3</accession>
<evidence type="ECO:0000259" key="3">
    <source>
        <dbReference type="Pfam" id="PF06384"/>
    </source>
</evidence>
<proteinExistence type="inferred from homology"/>
<evidence type="ECO:0000313" key="4">
    <source>
        <dbReference type="EMBL" id="KYR00391.1"/>
    </source>
</evidence>
<evidence type="ECO:0000313" key="5">
    <source>
        <dbReference type="Proteomes" id="UP000076078"/>
    </source>
</evidence>
<evidence type="ECO:0000256" key="1">
    <source>
        <dbReference type="ARBA" id="ARBA00006505"/>
    </source>
</evidence>
<protein>
    <submittedName>
        <fullName evidence="4">Leucine zipper and ICAT like protein</fullName>
    </submittedName>
</protein>
<feature type="domain" description="Beta-catenin-interacting ICAT" evidence="3">
    <location>
        <begin position="113"/>
        <end position="191"/>
    </location>
</feature>
<dbReference type="InterPro" id="IPR036911">
    <property type="entry name" value="ICAT_sf"/>
</dbReference>
<dbReference type="OrthoDB" id="10262856at2759"/>
<name>A0A152A2V3_TIELA</name>
<reference evidence="4 5" key="1">
    <citation type="submission" date="2015-12" db="EMBL/GenBank/DDBJ databases">
        <title>Dictyostelia acquired genes for synthesis and detection of signals that induce cell-type specialization by lateral gene transfer from prokaryotes.</title>
        <authorList>
            <person name="Gloeckner G."/>
            <person name="Schaap P."/>
        </authorList>
    </citation>
    <scope>NUCLEOTIDE SEQUENCE [LARGE SCALE GENOMIC DNA]</scope>
    <source>
        <strain evidence="4 5">TK</strain>
    </source>
</reference>
<keyword evidence="5" id="KW-1185">Reference proteome</keyword>
<dbReference type="STRING" id="361077.A0A152A2V3"/>